<feature type="transmembrane region" description="Helical" evidence="1">
    <location>
        <begin position="21"/>
        <end position="46"/>
    </location>
</feature>
<reference evidence="2 3" key="1">
    <citation type="submission" date="2021-06" db="EMBL/GenBank/DDBJ databases">
        <title>Halomicroarcula sp. a new haloarchaeum isolated from saline soil.</title>
        <authorList>
            <person name="Duran-Viseras A."/>
            <person name="Sanchez-Porro C."/>
            <person name="Ventosa A."/>
        </authorList>
    </citation>
    <scope>NUCLEOTIDE SEQUENCE [LARGE SCALE GENOMIC DNA]</scope>
    <source>
        <strain evidence="2 3">F13</strain>
    </source>
</reference>
<name>A0AAW4PKZ4_9EURY</name>
<evidence type="ECO:0008006" key="4">
    <source>
        <dbReference type="Google" id="ProtNLM"/>
    </source>
</evidence>
<keyword evidence="1" id="KW-1133">Transmembrane helix</keyword>
<protein>
    <recommendedName>
        <fullName evidence="4">Major facilitator superfamily (MFS) profile domain-containing protein</fullName>
    </recommendedName>
</protein>
<evidence type="ECO:0000313" key="2">
    <source>
        <dbReference type="EMBL" id="MBX0321708.1"/>
    </source>
</evidence>
<keyword evidence="3" id="KW-1185">Reference proteome</keyword>
<evidence type="ECO:0000256" key="1">
    <source>
        <dbReference type="SAM" id="Phobius"/>
    </source>
</evidence>
<dbReference type="RefSeq" id="WP_220616716.1">
    <property type="nucleotide sequence ID" value="NZ_RKLR01000001.1"/>
</dbReference>
<comment type="caution">
    <text evidence="2">The sequence shown here is derived from an EMBL/GenBank/DDBJ whole genome shotgun (WGS) entry which is preliminary data.</text>
</comment>
<organism evidence="2 3">
    <name type="scientific">Haloarcula rubra</name>
    <dbReference type="NCBI Taxonomy" id="2487747"/>
    <lineage>
        <taxon>Archaea</taxon>
        <taxon>Methanobacteriati</taxon>
        <taxon>Methanobacteriota</taxon>
        <taxon>Stenosarchaea group</taxon>
        <taxon>Halobacteria</taxon>
        <taxon>Halobacteriales</taxon>
        <taxon>Haloarculaceae</taxon>
        <taxon>Haloarcula</taxon>
    </lineage>
</organism>
<gene>
    <name evidence="2" type="ORF">EGH21_01560</name>
</gene>
<feature type="transmembrane region" description="Helical" evidence="1">
    <location>
        <begin position="58"/>
        <end position="79"/>
    </location>
</feature>
<evidence type="ECO:0000313" key="3">
    <source>
        <dbReference type="Proteomes" id="UP001430377"/>
    </source>
</evidence>
<dbReference type="Proteomes" id="UP001430377">
    <property type="component" value="Unassembled WGS sequence"/>
</dbReference>
<feature type="transmembrane region" description="Helical" evidence="1">
    <location>
        <begin position="91"/>
        <end position="113"/>
    </location>
</feature>
<keyword evidence="1" id="KW-0812">Transmembrane</keyword>
<dbReference type="AlphaFoldDB" id="A0AAW4PKZ4"/>
<proteinExistence type="predicted"/>
<sequence>MRSPLATLWAVQRSARQRRAATVGAVLVGLGLGSVHWLGFVVGGALVGVCWPSLRSAIAAGFGFGVVAVAVFLARFALVGTLDGALGMGPLIAIAVVTPLVAGSLGAAVRGLLPAGESE</sequence>
<keyword evidence="1" id="KW-0472">Membrane</keyword>
<accession>A0AAW4PKZ4</accession>
<dbReference type="EMBL" id="RKLR01000001">
    <property type="protein sequence ID" value="MBX0321708.1"/>
    <property type="molecule type" value="Genomic_DNA"/>
</dbReference>